<dbReference type="PROSITE" id="PS51805">
    <property type="entry name" value="EPHD"/>
    <property type="match status" value="1"/>
</dbReference>
<evidence type="ECO:0000313" key="5">
    <source>
        <dbReference type="EMBL" id="KFP81325.1"/>
    </source>
</evidence>
<dbReference type="PANTHER" id="PTHR12420:SF47">
    <property type="entry name" value="PHD FINGER PROTEIN 7"/>
    <property type="match status" value="1"/>
</dbReference>
<evidence type="ECO:0000256" key="1">
    <source>
        <dbReference type="ARBA" id="ARBA00022723"/>
    </source>
</evidence>
<evidence type="ECO:0000256" key="3">
    <source>
        <dbReference type="ARBA" id="ARBA00022833"/>
    </source>
</evidence>
<feature type="non-terminal residue" evidence="5">
    <location>
        <position position="105"/>
    </location>
</feature>
<feature type="non-terminal residue" evidence="5">
    <location>
        <position position="1"/>
    </location>
</feature>
<protein>
    <submittedName>
        <fullName evidence="5">PHD finger protein 7</fullName>
    </submittedName>
</protein>
<evidence type="ECO:0000256" key="2">
    <source>
        <dbReference type="ARBA" id="ARBA00022771"/>
    </source>
</evidence>
<evidence type="ECO:0000259" key="4">
    <source>
        <dbReference type="PROSITE" id="PS51805"/>
    </source>
</evidence>
<dbReference type="EMBL" id="KL372271">
    <property type="protein sequence ID" value="KFP81325.1"/>
    <property type="molecule type" value="Genomic_DNA"/>
</dbReference>
<keyword evidence="6" id="KW-1185">Reference proteome</keyword>
<gene>
    <name evidence="5" type="ORF">N311_03341</name>
</gene>
<dbReference type="AlphaFoldDB" id="A0A091NP87"/>
<dbReference type="GO" id="GO:0005634">
    <property type="term" value="C:nucleus"/>
    <property type="evidence" value="ECO:0007669"/>
    <property type="project" value="TreeGrafter"/>
</dbReference>
<feature type="domain" description="PHD-type" evidence="4">
    <location>
        <begin position="1"/>
        <end position="105"/>
    </location>
</feature>
<evidence type="ECO:0000313" key="6">
    <source>
        <dbReference type="Proteomes" id="UP000054244"/>
    </source>
</evidence>
<dbReference type="Proteomes" id="UP000054244">
    <property type="component" value="Unassembled WGS sequence"/>
</dbReference>
<dbReference type="InterPro" id="IPR051188">
    <property type="entry name" value="PHD-type_Zinc_Finger"/>
</dbReference>
<dbReference type="SUPFAM" id="SSF57903">
    <property type="entry name" value="FYVE/PHD zinc finger"/>
    <property type="match status" value="1"/>
</dbReference>
<dbReference type="InterPro" id="IPR013083">
    <property type="entry name" value="Znf_RING/FYVE/PHD"/>
</dbReference>
<dbReference type="InterPro" id="IPR034732">
    <property type="entry name" value="EPHD"/>
</dbReference>
<dbReference type="Gene3D" id="3.30.40.10">
    <property type="entry name" value="Zinc/RING finger domain, C3HC4 (zinc finger)"/>
    <property type="match status" value="1"/>
</dbReference>
<name>A0A091NP87_APAVI</name>
<reference evidence="5 6" key="1">
    <citation type="submission" date="2014-04" db="EMBL/GenBank/DDBJ databases">
        <title>Genome evolution of avian class.</title>
        <authorList>
            <person name="Zhang G."/>
            <person name="Li C."/>
        </authorList>
    </citation>
    <scope>NUCLEOTIDE SEQUENCE [LARGE SCALE GENOMIC DNA]</scope>
    <source>
        <strain evidence="5">BGI_N311</strain>
    </source>
</reference>
<proteinExistence type="predicted"/>
<dbReference type="Pfam" id="PF13771">
    <property type="entry name" value="zf-HC5HC2H"/>
    <property type="match status" value="1"/>
</dbReference>
<keyword evidence="3" id="KW-0862">Zinc</keyword>
<keyword evidence="2" id="KW-0863">Zinc-finger</keyword>
<organism evidence="5 6">
    <name type="scientific">Apaloderma vittatum</name>
    <name type="common">Bar-tailed trogon</name>
    <dbReference type="NCBI Taxonomy" id="57397"/>
    <lineage>
        <taxon>Eukaryota</taxon>
        <taxon>Metazoa</taxon>
        <taxon>Chordata</taxon>
        <taxon>Craniata</taxon>
        <taxon>Vertebrata</taxon>
        <taxon>Euteleostomi</taxon>
        <taxon>Archelosauria</taxon>
        <taxon>Archosauria</taxon>
        <taxon>Dinosauria</taxon>
        <taxon>Saurischia</taxon>
        <taxon>Theropoda</taxon>
        <taxon>Coelurosauria</taxon>
        <taxon>Aves</taxon>
        <taxon>Neognathae</taxon>
        <taxon>Neoaves</taxon>
        <taxon>Telluraves</taxon>
        <taxon>Coraciimorphae</taxon>
        <taxon>Trogoniformes</taxon>
        <taxon>Trogonidae</taxon>
        <taxon>Apaloderma</taxon>
    </lineage>
</organism>
<dbReference type="PANTHER" id="PTHR12420">
    <property type="entry name" value="PHD FINGER PROTEIN"/>
    <property type="match status" value="1"/>
</dbReference>
<keyword evidence="1" id="KW-0479">Metal-binding</keyword>
<accession>A0A091NP87</accession>
<dbReference type="GO" id="GO:0008270">
    <property type="term" value="F:zinc ion binding"/>
    <property type="evidence" value="ECO:0007669"/>
    <property type="project" value="UniProtKB-KW"/>
</dbReference>
<dbReference type="InterPro" id="IPR011011">
    <property type="entry name" value="Znf_FYVE_PHD"/>
</dbReference>
<sequence>CVLCHREEADQHGAGHKLVQQGLSAHLGCLFFTNDLFQKAPKEEGLMGFLPADIRGTAWRAMQEDCFVCGKSGATIICSQDDCDRAFHLPCATKGGCVTQCRLPY</sequence>